<dbReference type="RefSeq" id="WP_036717768.1">
    <property type="nucleotide sequence ID" value="NZ_JRKS01000011.1"/>
</dbReference>
<sequence>MCDVLIIGGGIAGVSAAADIAPSASVVLLEAEASLAHHASSRSAALYEPHYGPPAIVQLSLASRGSLDEMAVLSPRGVMIVADATQTEAFAAEIAAMHLDEITPDEAAARFPALDPTRLARAAIAAHAWDIDTDLLIQSSARRARARGASILTDAPLRSLTRDARGWHAVTPAGEVTARVVVNAAGAWADRVAEMAGVAPLGLVPHRRSMARIPAPGGMDPTAWPMIIGAGESWYAKPDAGALIVSPADAEPTHPHDAWADDMVLAEGLARYEAMMRFPVDRLLSNWAGLRTFSPDGTPVYGRDRSQPDFVWFAGQGGYGFQSAPAAARFVADVVLDRHPDPALARMLDPARF</sequence>
<protein>
    <submittedName>
        <fullName evidence="3">Glycerol-3-phosphate dehydrogenase</fullName>
    </submittedName>
</protein>
<dbReference type="Gene3D" id="3.50.50.60">
    <property type="entry name" value="FAD/NAD(P)-binding domain"/>
    <property type="match status" value="1"/>
</dbReference>
<evidence type="ECO:0000313" key="4">
    <source>
        <dbReference type="Proteomes" id="UP000029917"/>
    </source>
</evidence>
<dbReference type="Gene3D" id="3.30.9.10">
    <property type="entry name" value="D-Amino Acid Oxidase, subunit A, domain 2"/>
    <property type="match status" value="1"/>
</dbReference>
<evidence type="ECO:0000313" key="3">
    <source>
        <dbReference type="EMBL" id="KGJ08324.1"/>
    </source>
</evidence>
<dbReference type="Proteomes" id="UP000029917">
    <property type="component" value="Unassembled WGS sequence"/>
</dbReference>
<dbReference type="EMBL" id="JRKS01000011">
    <property type="protein sequence ID" value="KGJ08324.1"/>
    <property type="molecule type" value="Genomic_DNA"/>
</dbReference>
<evidence type="ECO:0000256" key="1">
    <source>
        <dbReference type="ARBA" id="ARBA00023002"/>
    </source>
</evidence>
<dbReference type="InterPro" id="IPR006076">
    <property type="entry name" value="FAD-dep_OxRdtase"/>
</dbReference>
<keyword evidence="4" id="KW-1185">Reference proteome</keyword>
<dbReference type="PANTHER" id="PTHR13847">
    <property type="entry name" value="SARCOSINE DEHYDROGENASE-RELATED"/>
    <property type="match status" value="1"/>
</dbReference>
<comment type="caution">
    <text evidence="3">The sequence shown here is derived from an EMBL/GenBank/DDBJ whole genome shotgun (WGS) entry which is preliminary data.</text>
</comment>
<reference evidence="3 4" key="2">
    <citation type="submission" date="2014-10" db="EMBL/GenBank/DDBJ databases">
        <title>Paracoccus sanguinis sp. nov., isolated from clinical specimens of New York State patients.</title>
        <authorList>
            <person name="Mingle L.A."/>
            <person name="Cole J.A."/>
            <person name="Lapierre P."/>
            <person name="Musser K.A."/>
        </authorList>
    </citation>
    <scope>NUCLEOTIDE SEQUENCE [LARGE SCALE GENOMIC DNA]</scope>
    <source>
        <strain evidence="3 4">HAMBI 3106</strain>
    </source>
</reference>
<organism evidence="3 4">
    <name type="scientific">Paracoccus sphaerophysae</name>
    <dbReference type="NCBI Taxonomy" id="690417"/>
    <lineage>
        <taxon>Bacteria</taxon>
        <taxon>Pseudomonadati</taxon>
        <taxon>Pseudomonadota</taxon>
        <taxon>Alphaproteobacteria</taxon>
        <taxon>Rhodobacterales</taxon>
        <taxon>Paracoccaceae</taxon>
        <taxon>Paracoccus</taxon>
    </lineage>
</organism>
<keyword evidence="1" id="KW-0560">Oxidoreductase</keyword>
<reference evidence="3 4" key="1">
    <citation type="submission" date="2014-09" db="EMBL/GenBank/DDBJ databases">
        <authorList>
            <person name="McGinnis J.M."/>
            <person name="Wolfgang W.J."/>
        </authorList>
    </citation>
    <scope>NUCLEOTIDE SEQUENCE [LARGE SCALE GENOMIC DNA]</scope>
    <source>
        <strain evidence="3 4">HAMBI 3106</strain>
    </source>
</reference>
<dbReference type="Pfam" id="PF01266">
    <property type="entry name" value="DAO"/>
    <property type="match status" value="1"/>
</dbReference>
<dbReference type="SUPFAM" id="SSF51905">
    <property type="entry name" value="FAD/NAD(P)-binding domain"/>
    <property type="match status" value="1"/>
</dbReference>
<dbReference type="STRING" id="690417.IC63_05690"/>
<name>A0A099FCP9_9RHOB</name>
<dbReference type="GO" id="GO:0005737">
    <property type="term" value="C:cytoplasm"/>
    <property type="evidence" value="ECO:0007669"/>
    <property type="project" value="TreeGrafter"/>
</dbReference>
<proteinExistence type="predicted"/>
<dbReference type="AlphaFoldDB" id="A0A099FCP9"/>
<dbReference type="GO" id="GO:0016491">
    <property type="term" value="F:oxidoreductase activity"/>
    <property type="evidence" value="ECO:0007669"/>
    <property type="project" value="UniProtKB-KW"/>
</dbReference>
<accession>A0A099FCP9</accession>
<dbReference type="PANTHER" id="PTHR13847:SF287">
    <property type="entry name" value="FAD-DEPENDENT OXIDOREDUCTASE DOMAIN-CONTAINING PROTEIN 1"/>
    <property type="match status" value="1"/>
</dbReference>
<feature type="domain" description="FAD dependent oxidoreductase" evidence="2">
    <location>
        <begin position="3"/>
        <end position="333"/>
    </location>
</feature>
<gene>
    <name evidence="3" type="ORF">IC63_05690</name>
</gene>
<evidence type="ECO:0000259" key="2">
    <source>
        <dbReference type="Pfam" id="PF01266"/>
    </source>
</evidence>
<dbReference type="InterPro" id="IPR036188">
    <property type="entry name" value="FAD/NAD-bd_sf"/>
</dbReference>